<evidence type="ECO:0000313" key="6">
    <source>
        <dbReference type="EMBL" id="HIQ80823.1"/>
    </source>
</evidence>
<proteinExistence type="inferred from homology"/>
<evidence type="ECO:0000313" key="7">
    <source>
        <dbReference type="Proteomes" id="UP000886787"/>
    </source>
</evidence>
<dbReference type="GO" id="GO:0000028">
    <property type="term" value="P:ribosomal small subunit assembly"/>
    <property type="evidence" value="ECO:0007669"/>
    <property type="project" value="TreeGrafter"/>
</dbReference>
<dbReference type="GO" id="GO:0006412">
    <property type="term" value="P:translation"/>
    <property type="evidence" value="ECO:0007669"/>
    <property type="project" value="TreeGrafter"/>
</dbReference>
<keyword evidence="1 3" id="KW-0963">Cytoplasm</keyword>
<evidence type="ECO:0000256" key="3">
    <source>
        <dbReference type="HAMAP-Rule" id="MF_01077"/>
    </source>
</evidence>
<accession>A0A9D0ZHN1</accession>
<gene>
    <name evidence="3" type="primary">rimP</name>
    <name evidence="6" type="ORF">IAD32_06010</name>
</gene>
<comment type="subcellular location">
    <subcellularLocation>
        <location evidence="3">Cytoplasm</location>
    </subcellularLocation>
</comment>
<sequence>MAKKKGTNTAEAVWLLAQPVVAAMGLQLWDVRFVKEGAQWYLRIFIDKEGGVCIEDCEAVSRALDQPLDEADLIEQSYCLEVCSPGLERELIREEHFEKFIGADVLVHMIRPIEPLGKEFGGILKAADKHTFTVSDGGKNEITIQKKDAAWVKLDDFAM</sequence>
<dbReference type="Pfam" id="PF17384">
    <property type="entry name" value="DUF150_C"/>
    <property type="match status" value="1"/>
</dbReference>
<dbReference type="Gene3D" id="3.30.300.70">
    <property type="entry name" value="RimP-like superfamily, N-terminal"/>
    <property type="match status" value="1"/>
</dbReference>
<organism evidence="6 7">
    <name type="scientific">Candidatus Scatavimonas merdigallinarum</name>
    <dbReference type="NCBI Taxonomy" id="2840914"/>
    <lineage>
        <taxon>Bacteria</taxon>
        <taxon>Bacillati</taxon>
        <taxon>Bacillota</taxon>
        <taxon>Clostridia</taxon>
        <taxon>Eubacteriales</taxon>
        <taxon>Oscillospiraceae</taxon>
        <taxon>Oscillospiraceae incertae sedis</taxon>
        <taxon>Candidatus Scatavimonas</taxon>
    </lineage>
</organism>
<comment type="caution">
    <text evidence="6">The sequence shown here is derived from an EMBL/GenBank/DDBJ whole genome shotgun (WGS) entry which is preliminary data.</text>
</comment>
<dbReference type="GO" id="GO:0005829">
    <property type="term" value="C:cytosol"/>
    <property type="evidence" value="ECO:0007669"/>
    <property type="project" value="TreeGrafter"/>
</dbReference>
<dbReference type="SUPFAM" id="SSF75420">
    <property type="entry name" value="YhbC-like, N-terminal domain"/>
    <property type="match status" value="1"/>
</dbReference>
<dbReference type="CDD" id="cd01734">
    <property type="entry name" value="YlxS_C"/>
    <property type="match status" value="1"/>
</dbReference>
<dbReference type="InterPro" id="IPR036847">
    <property type="entry name" value="RimP_C_sf"/>
</dbReference>
<dbReference type="Proteomes" id="UP000886787">
    <property type="component" value="Unassembled WGS sequence"/>
</dbReference>
<dbReference type="Gene3D" id="2.30.30.180">
    <property type="entry name" value="Ribosome maturation factor RimP, C-terminal domain"/>
    <property type="match status" value="1"/>
</dbReference>
<evidence type="ECO:0000259" key="4">
    <source>
        <dbReference type="Pfam" id="PF02576"/>
    </source>
</evidence>
<feature type="domain" description="Ribosome maturation factor RimP N-terminal" evidence="4">
    <location>
        <begin position="17"/>
        <end position="88"/>
    </location>
</feature>
<dbReference type="InterPro" id="IPR028989">
    <property type="entry name" value="RimP_N"/>
</dbReference>
<dbReference type="PANTHER" id="PTHR33867:SF1">
    <property type="entry name" value="RIBOSOME MATURATION FACTOR RIMP"/>
    <property type="match status" value="1"/>
</dbReference>
<dbReference type="SUPFAM" id="SSF74942">
    <property type="entry name" value="YhbC-like, C-terminal domain"/>
    <property type="match status" value="1"/>
</dbReference>
<feature type="domain" description="Ribosome maturation factor RimP C-terminal" evidence="5">
    <location>
        <begin position="91"/>
        <end position="148"/>
    </location>
</feature>
<dbReference type="InterPro" id="IPR035956">
    <property type="entry name" value="RimP_N_sf"/>
</dbReference>
<dbReference type="HAMAP" id="MF_01077">
    <property type="entry name" value="RimP"/>
    <property type="match status" value="1"/>
</dbReference>
<evidence type="ECO:0000259" key="5">
    <source>
        <dbReference type="Pfam" id="PF17384"/>
    </source>
</evidence>
<protein>
    <recommendedName>
        <fullName evidence="3">Ribosome maturation factor RimP</fullName>
    </recommendedName>
</protein>
<dbReference type="PANTHER" id="PTHR33867">
    <property type="entry name" value="RIBOSOME MATURATION FACTOR RIMP"/>
    <property type="match status" value="1"/>
</dbReference>
<keyword evidence="2 3" id="KW-0690">Ribosome biogenesis</keyword>
<reference evidence="6" key="2">
    <citation type="journal article" date="2021" name="PeerJ">
        <title>Extensive microbial diversity within the chicken gut microbiome revealed by metagenomics and culture.</title>
        <authorList>
            <person name="Gilroy R."/>
            <person name="Ravi A."/>
            <person name="Getino M."/>
            <person name="Pursley I."/>
            <person name="Horton D.L."/>
            <person name="Alikhan N.F."/>
            <person name="Baker D."/>
            <person name="Gharbi K."/>
            <person name="Hall N."/>
            <person name="Watson M."/>
            <person name="Adriaenssens E.M."/>
            <person name="Foster-Nyarko E."/>
            <person name="Jarju S."/>
            <person name="Secka A."/>
            <person name="Antonio M."/>
            <person name="Oren A."/>
            <person name="Chaudhuri R.R."/>
            <person name="La Ragione R."/>
            <person name="Hildebrand F."/>
            <person name="Pallen M.J."/>
        </authorList>
    </citation>
    <scope>NUCLEOTIDE SEQUENCE</scope>
    <source>
        <strain evidence="6">ChiSjej1B19-3389</strain>
    </source>
</reference>
<comment type="similarity">
    <text evidence="3">Belongs to the RimP family.</text>
</comment>
<dbReference type="Pfam" id="PF02576">
    <property type="entry name" value="RimP_N"/>
    <property type="match status" value="1"/>
</dbReference>
<dbReference type="InterPro" id="IPR028998">
    <property type="entry name" value="RimP_C"/>
</dbReference>
<dbReference type="FunFam" id="3.30.300.70:FF:000001">
    <property type="entry name" value="Ribosome maturation factor RimP"/>
    <property type="match status" value="1"/>
</dbReference>
<dbReference type="AlphaFoldDB" id="A0A9D0ZHN1"/>
<dbReference type="InterPro" id="IPR003728">
    <property type="entry name" value="Ribosome_maturation_RimP"/>
</dbReference>
<evidence type="ECO:0000256" key="2">
    <source>
        <dbReference type="ARBA" id="ARBA00022517"/>
    </source>
</evidence>
<reference evidence="6" key="1">
    <citation type="submission" date="2020-10" db="EMBL/GenBank/DDBJ databases">
        <authorList>
            <person name="Gilroy R."/>
        </authorList>
    </citation>
    <scope>NUCLEOTIDE SEQUENCE</scope>
    <source>
        <strain evidence="6">ChiSjej1B19-3389</strain>
    </source>
</reference>
<comment type="function">
    <text evidence="3">Required for maturation of 30S ribosomal subunits.</text>
</comment>
<evidence type="ECO:0000256" key="1">
    <source>
        <dbReference type="ARBA" id="ARBA00022490"/>
    </source>
</evidence>
<dbReference type="EMBL" id="DVFW01000028">
    <property type="protein sequence ID" value="HIQ80823.1"/>
    <property type="molecule type" value="Genomic_DNA"/>
</dbReference>
<name>A0A9D0ZHN1_9FIRM</name>